<feature type="chain" id="PRO_5036398471" description="Secreted protein" evidence="1">
    <location>
        <begin position="20"/>
        <end position="104"/>
    </location>
</feature>
<reference evidence="2" key="2">
    <citation type="submission" date="2020-07" db="EMBL/GenBank/DDBJ databases">
        <authorList>
            <person name="Vera ALvarez R."/>
            <person name="Arias-Moreno D.M."/>
            <person name="Jimenez-Jacinto V."/>
            <person name="Jimenez-Bremont J.F."/>
            <person name="Swaminathan K."/>
            <person name="Moose S.P."/>
            <person name="Guerrero-Gonzalez M.L."/>
            <person name="Marino-Ramirez L."/>
            <person name="Landsman D."/>
            <person name="Rodriguez-Kessler M."/>
            <person name="Delgado-Sanchez P."/>
        </authorList>
    </citation>
    <scope>NUCLEOTIDE SEQUENCE</scope>
    <source>
        <tissue evidence="2">Cladode</tissue>
    </source>
</reference>
<dbReference type="AlphaFoldDB" id="A0A7C9CWM8"/>
<name>A0A7C9CWM8_OPUST</name>
<proteinExistence type="predicted"/>
<dbReference type="EMBL" id="GISG01053494">
    <property type="protein sequence ID" value="MBA4625803.1"/>
    <property type="molecule type" value="Transcribed_RNA"/>
</dbReference>
<evidence type="ECO:0000313" key="2">
    <source>
        <dbReference type="EMBL" id="MBA4625803.1"/>
    </source>
</evidence>
<dbReference type="EMBL" id="GISG01053496">
    <property type="protein sequence ID" value="MBA4625805.1"/>
    <property type="molecule type" value="Transcribed_RNA"/>
</dbReference>
<organism evidence="2">
    <name type="scientific">Opuntia streptacantha</name>
    <name type="common">Prickly pear cactus</name>
    <name type="synonym">Opuntia cardona</name>
    <dbReference type="NCBI Taxonomy" id="393608"/>
    <lineage>
        <taxon>Eukaryota</taxon>
        <taxon>Viridiplantae</taxon>
        <taxon>Streptophyta</taxon>
        <taxon>Embryophyta</taxon>
        <taxon>Tracheophyta</taxon>
        <taxon>Spermatophyta</taxon>
        <taxon>Magnoliopsida</taxon>
        <taxon>eudicotyledons</taxon>
        <taxon>Gunneridae</taxon>
        <taxon>Pentapetalae</taxon>
        <taxon>Caryophyllales</taxon>
        <taxon>Cactineae</taxon>
        <taxon>Cactaceae</taxon>
        <taxon>Opuntioideae</taxon>
        <taxon>Opuntia</taxon>
    </lineage>
</organism>
<evidence type="ECO:0000256" key="1">
    <source>
        <dbReference type="SAM" id="SignalP"/>
    </source>
</evidence>
<protein>
    <recommendedName>
        <fullName evidence="3">Secreted protein</fullName>
    </recommendedName>
</protein>
<keyword evidence="1" id="KW-0732">Signal</keyword>
<evidence type="ECO:0008006" key="3">
    <source>
        <dbReference type="Google" id="ProtNLM"/>
    </source>
</evidence>
<dbReference type="EMBL" id="GISG01071372">
    <property type="protein sequence ID" value="MBA4629963.1"/>
    <property type="molecule type" value="Transcribed_RNA"/>
</dbReference>
<dbReference type="EMBL" id="GISG01053495">
    <property type="protein sequence ID" value="MBA4625804.1"/>
    <property type="molecule type" value="Transcribed_RNA"/>
</dbReference>
<accession>A0A7C9CWM8</accession>
<sequence>MRICAPLYWVLLMVWFASKSHLTVMVTPCRTRKPEPAALSGLPLLHADARFCVRGLGSVPLATTTRLWFCMGMSLHLMALLLFHHWFLMRMYLLLWLINGAAFI</sequence>
<feature type="signal peptide" evidence="1">
    <location>
        <begin position="1"/>
        <end position="19"/>
    </location>
</feature>
<reference evidence="2" key="1">
    <citation type="journal article" date="2013" name="J. Plant Res.">
        <title>Effect of fungi and light on seed germination of three Opuntia species from semiarid lands of central Mexico.</title>
        <authorList>
            <person name="Delgado-Sanchez P."/>
            <person name="Jimenez-Bremont J.F."/>
            <person name="Guerrero-Gonzalez Mde L."/>
            <person name="Flores J."/>
        </authorList>
    </citation>
    <scope>NUCLEOTIDE SEQUENCE</scope>
    <source>
        <tissue evidence="2">Cladode</tissue>
    </source>
</reference>